<dbReference type="AlphaFoldDB" id="A0A1G9XQ49"/>
<name>A0A1G9XQ49_9GAMM</name>
<dbReference type="OrthoDB" id="9795766at2"/>
<evidence type="ECO:0000313" key="2">
    <source>
        <dbReference type="Proteomes" id="UP000199677"/>
    </source>
</evidence>
<dbReference type="EMBL" id="FNII01000001">
    <property type="protein sequence ID" value="SDM98651.1"/>
    <property type="molecule type" value="Genomic_DNA"/>
</dbReference>
<accession>A0A1G9XQ49</accession>
<organism evidence="1 2">
    <name type="scientific">Vreelandella arcis</name>
    <dbReference type="NCBI Taxonomy" id="416873"/>
    <lineage>
        <taxon>Bacteria</taxon>
        <taxon>Pseudomonadati</taxon>
        <taxon>Pseudomonadota</taxon>
        <taxon>Gammaproteobacteria</taxon>
        <taxon>Oceanospirillales</taxon>
        <taxon>Halomonadaceae</taxon>
        <taxon>Vreelandella</taxon>
    </lineage>
</organism>
<dbReference type="RefSeq" id="WP_089701878.1">
    <property type="nucleotide sequence ID" value="NZ_FNII01000001.1"/>
</dbReference>
<dbReference type="Proteomes" id="UP000199677">
    <property type="component" value="Unassembled WGS sequence"/>
</dbReference>
<proteinExistence type="predicted"/>
<keyword evidence="2" id="KW-1185">Reference proteome</keyword>
<evidence type="ECO:0000313" key="1">
    <source>
        <dbReference type="EMBL" id="SDM98651.1"/>
    </source>
</evidence>
<gene>
    <name evidence="1" type="ORF">SAMN04487951_101366</name>
</gene>
<reference evidence="2" key="1">
    <citation type="submission" date="2016-10" db="EMBL/GenBank/DDBJ databases">
        <authorList>
            <person name="Varghese N."/>
            <person name="Submissions S."/>
        </authorList>
    </citation>
    <scope>NUCLEOTIDE SEQUENCE [LARGE SCALE GENOMIC DNA]</scope>
    <source>
        <strain evidence="2">CGMCC 1.6494</strain>
    </source>
</reference>
<protein>
    <submittedName>
        <fullName evidence="1">Antitoxin ChpS</fullName>
    </submittedName>
</protein>
<sequence length="79" mass="8931">MGNHFDNQGARHGAFQDKLRGSVISKGDLLNPVGENEWEALSDTPRYTLEKLLAQCDANAPEMKDVMDWQRMKPKGRES</sequence>